<keyword evidence="1" id="KW-0812">Transmembrane</keyword>
<proteinExistence type="predicted"/>
<evidence type="ECO:0000313" key="2">
    <source>
        <dbReference type="EMBL" id="GIY97453.1"/>
    </source>
</evidence>
<dbReference type="EMBL" id="BPLR01000781">
    <property type="protein sequence ID" value="GIY97453.1"/>
    <property type="molecule type" value="Genomic_DNA"/>
</dbReference>
<accession>A0AAV4XS55</accession>
<protein>
    <submittedName>
        <fullName evidence="2">Uncharacterized protein</fullName>
    </submittedName>
</protein>
<reference evidence="2 3" key="1">
    <citation type="submission" date="2021-06" db="EMBL/GenBank/DDBJ databases">
        <title>Caerostris extrusa draft genome.</title>
        <authorList>
            <person name="Kono N."/>
            <person name="Arakawa K."/>
        </authorList>
    </citation>
    <scope>NUCLEOTIDE SEQUENCE [LARGE SCALE GENOMIC DNA]</scope>
</reference>
<evidence type="ECO:0000313" key="3">
    <source>
        <dbReference type="Proteomes" id="UP001054945"/>
    </source>
</evidence>
<dbReference type="Proteomes" id="UP001054945">
    <property type="component" value="Unassembled WGS sequence"/>
</dbReference>
<keyword evidence="1" id="KW-0472">Membrane</keyword>
<feature type="transmembrane region" description="Helical" evidence="1">
    <location>
        <begin position="90"/>
        <end position="107"/>
    </location>
</feature>
<sequence length="108" mass="11939">MFRKFSWQQQTNGCLYFSACNSGTLVVMSKTRGFGSKTFEYIVHKAVHNRHSFTGNTGIGMNLLQNLVDVNTETFLPLLFPFKFLSPGRGALSAFFIALPIGIAGIIT</sequence>
<keyword evidence="3" id="KW-1185">Reference proteome</keyword>
<gene>
    <name evidence="2" type="ORF">CEXT_359141</name>
</gene>
<organism evidence="2 3">
    <name type="scientific">Caerostris extrusa</name>
    <name type="common">Bark spider</name>
    <name type="synonym">Caerostris bankana</name>
    <dbReference type="NCBI Taxonomy" id="172846"/>
    <lineage>
        <taxon>Eukaryota</taxon>
        <taxon>Metazoa</taxon>
        <taxon>Ecdysozoa</taxon>
        <taxon>Arthropoda</taxon>
        <taxon>Chelicerata</taxon>
        <taxon>Arachnida</taxon>
        <taxon>Araneae</taxon>
        <taxon>Araneomorphae</taxon>
        <taxon>Entelegynae</taxon>
        <taxon>Araneoidea</taxon>
        <taxon>Araneidae</taxon>
        <taxon>Caerostris</taxon>
    </lineage>
</organism>
<dbReference type="AlphaFoldDB" id="A0AAV4XS55"/>
<comment type="caution">
    <text evidence="2">The sequence shown here is derived from an EMBL/GenBank/DDBJ whole genome shotgun (WGS) entry which is preliminary data.</text>
</comment>
<name>A0AAV4XS55_CAEEX</name>
<evidence type="ECO:0000256" key="1">
    <source>
        <dbReference type="SAM" id="Phobius"/>
    </source>
</evidence>
<keyword evidence="1" id="KW-1133">Transmembrane helix</keyword>